<proteinExistence type="predicted"/>
<gene>
    <name evidence="7" type="ORF">MNBD_BACTEROID03-1115</name>
</gene>
<keyword evidence="6 7" id="KW-0560">Oxidoreductase</keyword>
<dbReference type="InterPro" id="IPR006231">
    <property type="entry name" value="MQO"/>
</dbReference>
<keyword evidence="3" id="KW-0816">Tricarboxylic acid cycle</keyword>
<keyword evidence="5" id="KW-0274">FAD</keyword>
<evidence type="ECO:0000256" key="6">
    <source>
        <dbReference type="ARBA" id="ARBA00023002"/>
    </source>
</evidence>
<dbReference type="InterPro" id="IPR036188">
    <property type="entry name" value="FAD/NAD-bd_sf"/>
</dbReference>
<evidence type="ECO:0000256" key="4">
    <source>
        <dbReference type="ARBA" id="ARBA00022630"/>
    </source>
</evidence>
<evidence type="ECO:0000256" key="1">
    <source>
        <dbReference type="ARBA" id="ARBA00001974"/>
    </source>
</evidence>
<comment type="pathway">
    <text evidence="2">Carbohydrate metabolism; tricarboxylic acid cycle.</text>
</comment>
<dbReference type="AlphaFoldDB" id="A0A3B0T7I3"/>
<dbReference type="UniPathway" id="UPA00223"/>
<dbReference type="SUPFAM" id="SSF51905">
    <property type="entry name" value="FAD/NAD(P)-binding domain"/>
    <property type="match status" value="1"/>
</dbReference>
<dbReference type="GO" id="GO:0008924">
    <property type="term" value="F:L-malate dehydrogenase (quinone) activity"/>
    <property type="evidence" value="ECO:0007669"/>
    <property type="project" value="UniProtKB-EC"/>
</dbReference>
<name>A0A3B0T7I3_9ZZZZ</name>
<dbReference type="Pfam" id="PF06039">
    <property type="entry name" value="Mqo"/>
    <property type="match status" value="1"/>
</dbReference>
<evidence type="ECO:0000256" key="2">
    <source>
        <dbReference type="ARBA" id="ARBA00005163"/>
    </source>
</evidence>
<dbReference type="EC" id="1.1.5.4" evidence="7"/>
<protein>
    <submittedName>
        <fullName evidence="7">Malate:quinone oxidoreductase</fullName>
        <ecNumber evidence="7">1.1.5.4</ecNumber>
    </submittedName>
</protein>
<reference evidence="7" key="1">
    <citation type="submission" date="2018-06" db="EMBL/GenBank/DDBJ databases">
        <authorList>
            <person name="Zhirakovskaya E."/>
        </authorList>
    </citation>
    <scope>NUCLEOTIDE SEQUENCE</scope>
</reference>
<keyword evidence="4" id="KW-0285">Flavoprotein</keyword>
<organism evidence="7">
    <name type="scientific">hydrothermal vent metagenome</name>
    <dbReference type="NCBI Taxonomy" id="652676"/>
    <lineage>
        <taxon>unclassified sequences</taxon>
        <taxon>metagenomes</taxon>
        <taxon>ecological metagenomes</taxon>
    </lineage>
</organism>
<accession>A0A3B0T7I3</accession>
<evidence type="ECO:0000313" key="7">
    <source>
        <dbReference type="EMBL" id="VAW12830.1"/>
    </source>
</evidence>
<evidence type="ECO:0000256" key="3">
    <source>
        <dbReference type="ARBA" id="ARBA00022532"/>
    </source>
</evidence>
<dbReference type="GO" id="GO:0006099">
    <property type="term" value="P:tricarboxylic acid cycle"/>
    <property type="evidence" value="ECO:0007669"/>
    <property type="project" value="UniProtKB-UniPathway"/>
</dbReference>
<comment type="cofactor">
    <cofactor evidence="1">
        <name>FAD</name>
        <dbReference type="ChEBI" id="CHEBI:57692"/>
    </cofactor>
</comment>
<sequence length="177" mass="19297">MNFGAITRGMISYLKGYDGVEIHLGHQIEDLNKKEDGSWKIESTDLHTGEEKTIHSDFVFIGAGGGALKLLEKSDIPEGDGYGGFPVGGQFLKCNNKEVILKHEAKVYGKAEEGSPPMSVPHLDTRMLNGKRSLLFGPYAGFSTKFLKNGSYLDLPLSLDAHNIFPMISAGLHNQST</sequence>
<evidence type="ECO:0000256" key="5">
    <source>
        <dbReference type="ARBA" id="ARBA00022827"/>
    </source>
</evidence>
<dbReference type="EMBL" id="UOEL01000095">
    <property type="protein sequence ID" value="VAW12830.1"/>
    <property type="molecule type" value="Genomic_DNA"/>
</dbReference>